<evidence type="ECO:0000313" key="18">
    <source>
        <dbReference type="EMBL" id="KKO43960.1"/>
    </source>
</evidence>
<evidence type="ECO:0000256" key="2">
    <source>
        <dbReference type="ARBA" id="ARBA00012108"/>
    </source>
</evidence>
<dbReference type="Gene3D" id="3.30.1520.20">
    <property type="entry name" value="Exonuclease ExoI, domain 2"/>
    <property type="match status" value="1"/>
</dbReference>
<dbReference type="InterPro" id="IPR023607">
    <property type="entry name" value="Exodeoxyribonuclease_I"/>
</dbReference>
<dbReference type="Gene3D" id="1.20.1280.70">
    <property type="entry name" value="Exonuclease ExoI, domain 3"/>
    <property type="match status" value="1"/>
</dbReference>
<feature type="binding site" evidence="15">
    <location>
        <position position="10"/>
    </location>
    <ligand>
        <name>Mg(2+)</name>
        <dbReference type="ChEBI" id="CHEBI:18420"/>
        <label>1</label>
    </ligand>
</feature>
<dbReference type="SUPFAM" id="SSF53098">
    <property type="entry name" value="Ribonuclease H-like"/>
    <property type="match status" value="1"/>
</dbReference>
<keyword evidence="8 13" id="KW-0269">Exonuclease</keyword>
<dbReference type="Pfam" id="PF08411">
    <property type="entry name" value="ExoI_SH3"/>
    <property type="match status" value="1"/>
</dbReference>
<dbReference type="GO" id="GO:0000175">
    <property type="term" value="F:3'-5'-RNA exonuclease activity"/>
    <property type="evidence" value="ECO:0007669"/>
    <property type="project" value="InterPro"/>
</dbReference>
<evidence type="ECO:0000256" key="7">
    <source>
        <dbReference type="ARBA" id="ARBA00022801"/>
    </source>
</evidence>
<evidence type="ECO:0000256" key="3">
    <source>
        <dbReference type="ARBA" id="ARBA00019900"/>
    </source>
</evidence>
<dbReference type="InterPro" id="IPR058561">
    <property type="entry name" value="Exonuc_1_C"/>
</dbReference>
<evidence type="ECO:0000256" key="11">
    <source>
        <dbReference type="ARBA" id="ARBA00023204"/>
    </source>
</evidence>
<proteinExistence type="predicted"/>
<dbReference type="GO" id="GO:0003677">
    <property type="term" value="F:DNA binding"/>
    <property type="evidence" value="ECO:0007669"/>
    <property type="project" value="UniProtKB-KW"/>
</dbReference>
<keyword evidence="9 15" id="KW-0460">Magnesium</keyword>
<dbReference type="PROSITE" id="PS51785">
    <property type="entry name" value="EXOI_C"/>
    <property type="match status" value="1"/>
</dbReference>
<dbReference type="Pfam" id="PF00929">
    <property type="entry name" value="RNase_T"/>
    <property type="match status" value="1"/>
</dbReference>
<feature type="binding site" evidence="14">
    <location>
        <position position="160"/>
    </location>
    <ligand>
        <name>substrate</name>
    </ligand>
</feature>
<dbReference type="OrthoDB" id="9763470at2"/>
<dbReference type="InterPro" id="IPR022894">
    <property type="entry name" value="Oligoribonuclease"/>
</dbReference>
<dbReference type="InterPro" id="IPR013520">
    <property type="entry name" value="Ribonucl_H"/>
</dbReference>
<keyword evidence="6 13" id="KW-0227">DNA damage</keyword>
<dbReference type="EMBL" id="LAHO01000023">
    <property type="protein sequence ID" value="KKO43960.1"/>
    <property type="molecule type" value="Genomic_DNA"/>
</dbReference>
<evidence type="ECO:0000256" key="4">
    <source>
        <dbReference type="ARBA" id="ARBA00022722"/>
    </source>
</evidence>
<evidence type="ECO:0000256" key="8">
    <source>
        <dbReference type="ARBA" id="ARBA00022839"/>
    </source>
</evidence>
<dbReference type="InterPro" id="IPR034747">
    <property type="entry name" value="EXOI_SH3"/>
</dbReference>
<keyword evidence="19" id="KW-1185">Reference proteome</keyword>
<dbReference type="InterPro" id="IPR036397">
    <property type="entry name" value="RNaseH_sf"/>
</dbReference>
<evidence type="ECO:0000259" key="16">
    <source>
        <dbReference type="PROSITE" id="PS51784"/>
    </source>
</evidence>
<dbReference type="PANTHER" id="PTHR11046">
    <property type="entry name" value="OLIGORIBONUCLEASE, MITOCHONDRIAL"/>
    <property type="match status" value="1"/>
</dbReference>
<dbReference type="GO" id="GO:0046872">
    <property type="term" value="F:metal ion binding"/>
    <property type="evidence" value="ECO:0007669"/>
    <property type="project" value="UniProtKB-KW"/>
</dbReference>
<dbReference type="NCBIfam" id="NF008746">
    <property type="entry name" value="PRK11779.1"/>
    <property type="match status" value="1"/>
</dbReference>
<dbReference type="EC" id="3.1.11.1" evidence="2 13"/>
<feature type="binding site" evidence="15">
    <location>
        <position position="181"/>
    </location>
    <ligand>
        <name>Mg(2+)</name>
        <dbReference type="ChEBI" id="CHEBI:18420"/>
        <label>2</label>
    </ligand>
</feature>
<gene>
    <name evidence="18" type="ORF">WG68_18225</name>
</gene>
<dbReference type="Proteomes" id="UP000034228">
    <property type="component" value="Unassembled WGS sequence"/>
</dbReference>
<dbReference type="STRING" id="336831.WG68_18225"/>
<reference evidence="18 19" key="1">
    <citation type="submission" date="2015-03" db="EMBL/GenBank/DDBJ databases">
        <title>Draft genome sequences of two protease-producing strains of Arsukibacterium isolated from two cold and alkaline environments.</title>
        <authorList>
            <person name="Lylloff J.E."/>
            <person name="Skov L.B."/>
            <person name="Jepsen M."/>
            <person name="Hallin P.F."/>
            <person name="Sorensen S.J."/>
            <person name="Stougaard P."/>
            <person name="Glaring M.A."/>
        </authorList>
    </citation>
    <scope>NUCLEOTIDE SEQUENCE [LARGE SCALE GENOMIC DNA]</scope>
    <source>
        <strain evidence="18 19">GCM72</strain>
    </source>
</reference>
<comment type="catalytic activity">
    <reaction evidence="1 13">
        <text>Exonucleolytic cleavage in the 3'- to 5'-direction to yield nucleoside 5'-phosphates.</text>
        <dbReference type="EC" id="3.1.11.1"/>
    </reaction>
</comment>
<keyword evidence="5 15" id="KW-0479">Metal-binding</keyword>
<dbReference type="SMART" id="SM00479">
    <property type="entry name" value="EXOIII"/>
    <property type="match status" value="1"/>
</dbReference>
<dbReference type="Gene3D" id="3.30.420.10">
    <property type="entry name" value="Ribonuclease H-like superfamily/Ribonuclease H"/>
    <property type="match status" value="1"/>
</dbReference>
<accession>A0A0M2V2T8</accession>
<dbReference type="CDD" id="cd06138">
    <property type="entry name" value="ExoI_N"/>
    <property type="match status" value="1"/>
</dbReference>
<evidence type="ECO:0000256" key="5">
    <source>
        <dbReference type="ARBA" id="ARBA00022723"/>
    </source>
</evidence>
<dbReference type="Pfam" id="PF26016">
    <property type="entry name" value="ExoI_C"/>
    <property type="match status" value="1"/>
</dbReference>
<feature type="binding site" evidence="14">
    <location>
        <position position="12"/>
    </location>
    <ligand>
        <name>substrate</name>
    </ligand>
</feature>
<evidence type="ECO:0000256" key="12">
    <source>
        <dbReference type="ARBA" id="ARBA00046792"/>
    </source>
</evidence>
<dbReference type="FunFam" id="3.30.420.10:FF:000033">
    <property type="entry name" value="Exodeoxyribonuclease I"/>
    <property type="match status" value="1"/>
</dbReference>
<dbReference type="RefSeq" id="WP_046559173.1">
    <property type="nucleotide sequence ID" value="NZ_LAHO01000023.1"/>
</dbReference>
<evidence type="ECO:0000256" key="1">
    <source>
        <dbReference type="ARBA" id="ARBA00000563"/>
    </source>
</evidence>
<evidence type="ECO:0000256" key="14">
    <source>
        <dbReference type="PIRSR" id="PIRSR000977-1"/>
    </source>
</evidence>
<dbReference type="PATRIC" id="fig|336831.14.peg.2020"/>
<feature type="binding site" evidence="15">
    <location>
        <position position="12"/>
    </location>
    <ligand>
        <name>Mg(2+)</name>
        <dbReference type="ChEBI" id="CHEBI:18420"/>
        <label>2</label>
    </ligand>
</feature>
<dbReference type="GO" id="GO:0006281">
    <property type="term" value="P:DNA repair"/>
    <property type="evidence" value="ECO:0007669"/>
    <property type="project" value="UniProtKB-KW"/>
</dbReference>
<dbReference type="AlphaFoldDB" id="A0A0M2V2T8"/>
<comment type="caution">
    <text evidence="18">The sequence shown here is derived from an EMBL/GenBank/DDBJ whole genome shotgun (WGS) entry which is preliminary data.</text>
</comment>
<dbReference type="InterPro" id="IPR012337">
    <property type="entry name" value="RNaseH-like_sf"/>
</dbReference>
<sequence>MNHASLYFYDFETWGADPKRDRPSQFAGIRTDLELNIISEPDVWYCQLADDYLPHPQAAIITGLTPQLCNKKGMNETDFMQKIAERFSVANTCVLGYNSLRFDDEVTRYSLYRNFYEPYGREWQHGNSRWDLIDVVRACYALRPEGINWPLREDGSPSFKLEQLTKANGLAHEQAHDALSDVYATIAIAKLIKQQQPKLFSYLFELRKKAKVSELIDVAGLTPLVHVSSKFPASSGCVSWVLPLAFHPTNKNAVICYNLQADPTPLLTDDLQTLSTKLYTRSVDLAEGEERLGLKLIHLNKCPVLANAKTLSVERATTLGIDRARCLSHLEWFKQHRELQQKVVELYQQTADYPSETNPDYQLYSGFISDGDKQKMLQLHQLSPEQLAANAPVFSDERLNSLLFLYRARNFPLSLSDSEQQKWQRYRTDKLMHGLDNPNLTMEEFSLALENLAHEHASDEQKMKILKALYLYVQNL</sequence>
<evidence type="ECO:0000259" key="17">
    <source>
        <dbReference type="PROSITE" id="PS51785"/>
    </source>
</evidence>
<evidence type="ECO:0000256" key="9">
    <source>
        <dbReference type="ARBA" id="ARBA00022842"/>
    </source>
</evidence>
<dbReference type="PROSITE" id="PS51784">
    <property type="entry name" value="EXOI_SH3"/>
    <property type="match status" value="1"/>
</dbReference>
<dbReference type="PIRSF" id="PIRSF000977">
    <property type="entry name" value="Exodeoxyribonuclease_I"/>
    <property type="match status" value="1"/>
</dbReference>
<evidence type="ECO:0000256" key="13">
    <source>
        <dbReference type="PIRNR" id="PIRNR000977"/>
    </source>
</evidence>
<evidence type="ECO:0000256" key="15">
    <source>
        <dbReference type="PIRSR" id="PIRSR000977-2"/>
    </source>
</evidence>
<organism evidence="18 19">
    <name type="scientific">Arsukibacterium ikkense</name>
    <dbReference type="NCBI Taxonomy" id="336831"/>
    <lineage>
        <taxon>Bacteria</taxon>
        <taxon>Pseudomonadati</taxon>
        <taxon>Pseudomonadota</taxon>
        <taxon>Gammaproteobacteria</taxon>
        <taxon>Chromatiales</taxon>
        <taxon>Chromatiaceae</taxon>
        <taxon>Arsukibacterium</taxon>
    </lineage>
</organism>
<name>A0A0M2V2T8_9GAMM</name>
<keyword evidence="10" id="KW-0238">DNA-binding</keyword>
<dbReference type="GO" id="GO:0008310">
    <property type="term" value="F:single-stranded DNA 3'-5' DNA exonuclease activity"/>
    <property type="evidence" value="ECO:0007669"/>
    <property type="project" value="UniProtKB-EC"/>
</dbReference>
<keyword evidence="11 13" id="KW-0234">DNA repair</keyword>
<dbReference type="InterPro" id="IPR013620">
    <property type="entry name" value="Exonuc_1_SH3"/>
</dbReference>
<keyword evidence="4 13" id="KW-0540">Nuclease</keyword>
<dbReference type="FunFam" id="3.30.1520.20:FF:000001">
    <property type="entry name" value="Exodeoxyribonuclease I"/>
    <property type="match status" value="1"/>
</dbReference>
<comment type="cofactor">
    <cofactor evidence="15">
        <name>Mg(2+)</name>
        <dbReference type="ChEBI" id="CHEBI:18420"/>
    </cofactor>
    <text evidence="15">Binds 2 Mg(2+) ions per monomer.</text>
</comment>
<feature type="domain" description="ExoI SH3-like" evidence="16">
    <location>
        <begin position="197"/>
        <end position="351"/>
    </location>
</feature>
<evidence type="ECO:0000256" key="6">
    <source>
        <dbReference type="ARBA" id="ARBA00022763"/>
    </source>
</evidence>
<dbReference type="Gene3D" id="1.10.287.1240">
    <property type="match status" value="1"/>
</dbReference>
<keyword evidence="7 13" id="KW-0378">Hydrolase</keyword>
<comment type="subunit">
    <text evidence="12">Monomer. Interacts with ssb (via C-terminus); this interaction stimulates the exonuclease activity by recruiting the enzyme to its substrate.</text>
</comment>
<dbReference type="PANTHER" id="PTHR11046:SF11">
    <property type="entry name" value="EXODEOXYRIBONUCLEASE I"/>
    <property type="match status" value="1"/>
</dbReference>
<evidence type="ECO:0000313" key="19">
    <source>
        <dbReference type="Proteomes" id="UP000034228"/>
    </source>
</evidence>
<protein>
    <recommendedName>
        <fullName evidence="3 13">Exodeoxyribonuclease I</fullName>
        <ecNumber evidence="2 13">3.1.11.1</ecNumber>
    </recommendedName>
</protein>
<feature type="domain" description="ExoI C-terminal" evidence="17">
    <location>
        <begin position="355"/>
        <end position="476"/>
    </location>
</feature>
<evidence type="ECO:0000256" key="10">
    <source>
        <dbReference type="ARBA" id="ARBA00023125"/>
    </source>
</evidence>
<dbReference type="InterPro" id="IPR038649">
    <property type="entry name" value="EXOI_SH3_sf"/>
</dbReference>